<dbReference type="EC" id="4.1.1.97" evidence="3"/>
<keyword evidence="5" id="KW-0210">Decarboxylase</keyword>
<evidence type="ECO:0000256" key="3">
    <source>
        <dbReference type="ARBA" id="ARBA00012257"/>
    </source>
</evidence>
<name>A0A917IWY1_9MICC</name>
<evidence type="ECO:0000313" key="9">
    <source>
        <dbReference type="EMBL" id="GGH65799.1"/>
    </source>
</evidence>
<feature type="compositionally biased region" description="Polar residues" evidence="7">
    <location>
        <begin position="88"/>
        <end position="99"/>
    </location>
</feature>
<feature type="domain" description="Oxo-4-hydroxy-4-carboxy-5-ureidoimidazoline decarboxylase" evidence="8">
    <location>
        <begin position="7"/>
        <end position="160"/>
    </location>
</feature>
<dbReference type="NCBIfam" id="NF010372">
    <property type="entry name" value="PRK13798.1"/>
    <property type="match status" value="1"/>
</dbReference>
<dbReference type="GO" id="GO:0006144">
    <property type="term" value="P:purine nucleobase metabolic process"/>
    <property type="evidence" value="ECO:0007669"/>
    <property type="project" value="UniProtKB-KW"/>
</dbReference>
<sequence>MNLKEFNETSSADLQPHLKACVSIPAFSHALINQRPYLNRQDLLETAKANIATWSAEEVTEALSQHPRIGEKKAPENLSVVEAENSRQEQQGVQDSDLSTWESANASYEKQFGHVFLIRADGRDSAEMLSELKRRMKNSPQQEELERKQQLGEISLLRLEKLVNA</sequence>
<dbReference type="SUPFAM" id="SSF158694">
    <property type="entry name" value="UraD-Like"/>
    <property type="match status" value="1"/>
</dbReference>
<evidence type="ECO:0000256" key="5">
    <source>
        <dbReference type="ARBA" id="ARBA00022793"/>
    </source>
</evidence>
<evidence type="ECO:0000256" key="1">
    <source>
        <dbReference type="ARBA" id="ARBA00001163"/>
    </source>
</evidence>
<dbReference type="Gene3D" id="1.10.3330.10">
    <property type="entry name" value="Oxo-4-hydroxy-4-carboxy-5-ureidoimidazoline decarboxylase"/>
    <property type="match status" value="1"/>
</dbReference>
<dbReference type="InterPro" id="IPR018020">
    <property type="entry name" value="OHCU_decarboxylase"/>
</dbReference>
<organism evidence="9 10">
    <name type="scientific">Rothia aerolata</name>
    <dbReference type="NCBI Taxonomy" id="1812262"/>
    <lineage>
        <taxon>Bacteria</taxon>
        <taxon>Bacillati</taxon>
        <taxon>Actinomycetota</taxon>
        <taxon>Actinomycetes</taxon>
        <taxon>Micrococcales</taxon>
        <taxon>Micrococcaceae</taxon>
        <taxon>Rothia</taxon>
    </lineage>
</organism>
<evidence type="ECO:0000313" key="10">
    <source>
        <dbReference type="Proteomes" id="UP000600171"/>
    </source>
</evidence>
<dbReference type="GO" id="GO:0051997">
    <property type="term" value="F:2-oxo-4-hydroxy-4-carboxy-5-ureidoimidazoline decarboxylase activity"/>
    <property type="evidence" value="ECO:0007669"/>
    <property type="project" value="UniProtKB-EC"/>
</dbReference>
<comment type="caution">
    <text evidence="9">The sequence shown here is derived from an EMBL/GenBank/DDBJ whole genome shotgun (WGS) entry which is preliminary data.</text>
</comment>
<dbReference type="InterPro" id="IPR036778">
    <property type="entry name" value="OHCU_decarboxylase_sf"/>
</dbReference>
<dbReference type="Pfam" id="PF09349">
    <property type="entry name" value="OHCU_decarbox"/>
    <property type="match status" value="1"/>
</dbReference>
<dbReference type="RefSeq" id="WP_188360180.1">
    <property type="nucleotide sequence ID" value="NZ_BMDC01000004.1"/>
</dbReference>
<dbReference type="AlphaFoldDB" id="A0A917IWY1"/>
<comment type="pathway">
    <text evidence="2">Purine metabolism; urate degradation; (S)-allantoin from urate: step 3/3.</text>
</comment>
<protein>
    <recommendedName>
        <fullName evidence="3">2-oxo-4-hydroxy-4-carboxy-5-ureidoimidazoline decarboxylase</fullName>
        <ecNumber evidence="3">4.1.1.97</ecNumber>
    </recommendedName>
</protein>
<comment type="catalytic activity">
    <reaction evidence="1">
        <text>5-hydroxy-2-oxo-4-ureido-2,5-dihydro-1H-imidazole-5-carboxylate + H(+) = (S)-allantoin + CO2</text>
        <dbReference type="Rhea" id="RHEA:26301"/>
        <dbReference type="ChEBI" id="CHEBI:15378"/>
        <dbReference type="ChEBI" id="CHEBI:15678"/>
        <dbReference type="ChEBI" id="CHEBI:16526"/>
        <dbReference type="ChEBI" id="CHEBI:58639"/>
        <dbReference type="EC" id="4.1.1.97"/>
    </reaction>
</comment>
<dbReference type="EMBL" id="BMDC01000004">
    <property type="protein sequence ID" value="GGH65799.1"/>
    <property type="molecule type" value="Genomic_DNA"/>
</dbReference>
<accession>A0A917IWY1</accession>
<evidence type="ECO:0000259" key="8">
    <source>
        <dbReference type="Pfam" id="PF09349"/>
    </source>
</evidence>
<keyword evidence="6" id="KW-0456">Lyase</keyword>
<dbReference type="NCBIfam" id="TIGR03180">
    <property type="entry name" value="UraD_2"/>
    <property type="match status" value="1"/>
</dbReference>
<evidence type="ECO:0000256" key="6">
    <source>
        <dbReference type="ARBA" id="ARBA00023239"/>
    </source>
</evidence>
<evidence type="ECO:0000256" key="7">
    <source>
        <dbReference type="SAM" id="MobiDB-lite"/>
    </source>
</evidence>
<dbReference type="PANTHER" id="PTHR43466">
    <property type="entry name" value="2-OXO-4-HYDROXY-4-CARBOXY-5-UREIDOIMIDAZOLINE DECARBOXYLASE-RELATED"/>
    <property type="match status" value="1"/>
</dbReference>
<keyword evidence="10" id="KW-1185">Reference proteome</keyword>
<evidence type="ECO:0000256" key="4">
    <source>
        <dbReference type="ARBA" id="ARBA00022631"/>
    </source>
</evidence>
<dbReference type="InterPro" id="IPR017595">
    <property type="entry name" value="OHCU_decarboxylase-2"/>
</dbReference>
<feature type="region of interest" description="Disordered" evidence="7">
    <location>
        <begin position="65"/>
        <end position="99"/>
    </location>
</feature>
<proteinExistence type="predicted"/>
<evidence type="ECO:0000256" key="2">
    <source>
        <dbReference type="ARBA" id="ARBA00004754"/>
    </source>
</evidence>
<keyword evidence="4" id="KW-0659">Purine metabolism</keyword>
<reference evidence="9 10" key="1">
    <citation type="journal article" date="2014" name="Int. J. Syst. Evol. Microbiol.">
        <title>Complete genome sequence of Corynebacterium casei LMG S-19264T (=DSM 44701T), isolated from a smear-ripened cheese.</title>
        <authorList>
            <consortium name="US DOE Joint Genome Institute (JGI-PGF)"/>
            <person name="Walter F."/>
            <person name="Albersmeier A."/>
            <person name="Kalinowski J."/>
            <person name="Ruckert C."/>
        </authorList>
    </citation>
    <scope>NUCLEOTIDE SEQUENCE [LARGE SCALE GENOMIC DNA]</scope>
    <source>
        <strain evidence="9 10">CCM 8669</strain>
    </source>
</reference>
<gene>
    <name evidence="9" type="ORF">GCM10007359_19400</name>
</gene>
<dbReference type="GO" id="GO:0019628">
    <property type="term" value="P:urate catabolic process"/>
    <property type="evidence" value="ECO:0007669"/>
    <property type="project" value="TreeGrafter"/>
</dbReference>
<dbReference type="PANTHER" id="PTHR43466:SF1">
    <property type="entry name" value="2-OXO-4-HYDROXY-4-CARBOXY-5-UREIDOIMIDAZOLINE DECARBOXYLASE-RELATED"/>
    <property type="match status" value="1"/>
</dbReference>
<dbReference type="Proteomes" id="UP000600171">
    <property type="component" value="Unassembled WGS sequence"/>
</dbReference>